<dbReference type="Pfam" id="PF05421">
    <property type="entry name" value="DUF751"/>
    <property type="match status" value="1"/>
</dbReference>
<protein>
    <recommendedName>
        <fullName evidence="4">DUF751 domain-containing protein</fullName>
    </recommendedName>
</protein>
<gene>
    <name evidence="2" type="ORF">BWI75_08915</name>
</gene>
<evidence type="ECO:0000313" key="2">
    <source>
        <dbReference type="EMBL" id="MUL36465.1"/>
    </source>
</evidence>
<feature type="transmembrane region" description="Helical" evidence="1">
    <location>
        <begin position="41"/>
        <end position="63"/>
    </location>
</feature>
<dbReference type="OrthoDB" id="489556at2"/>
<organism evidence="2 3">
    <name type="scientific">Gloeocapsopsis dulcis AAB1 = 1H9</name>
    <dbReference type="NCBI Taxonomy" id="1433147"/>
    <lineage>
        <taxon>Bacteria</taxon>
        <taxon>Bacillati</taxon>
        <taxon>Cyanobacteriota</taxon>
        <taxon>Cyanophyceae</taxon>
        <taxon>Oscillatoriophycideae</taxon>
        <taxon>Chroococcales</taxon>
        <taxon>Chroococcaceae</taxon>
        <taxon>Gloeocapsopsis</taxon>
        <taxon>Gloeocapsopsis dulcis</taxon>
    </lineage>
</organism>
<dbReference type="EMBL" id="NAPY01000011">
    <property type="protein sequence ID" value="MUL36465.1"/>
    <property type="molecule type" value="Genomic_DNA"/>
</dbReference>
<evidence type="ECO:0000256" key="1">
    <source>
        <dbReference type="SAM" id="Phobius"/>
    </source>
</evidence>
<keyword evidence="1" id="KW-1133">Transmembrane helix</keyword>
<dbReference type="PANTHER" id="PTHR36049">
    <property type="entry name" value="TRANSMEMBRANE PROTEIN"/>
    <property type="match status" value="1"/>
</dbReference>
<feature type="transmembrane region" description="Helical" evidence="1">
    <location>
        <begin position="12"/>
        <end position="35"/>
    </location>
</feature>
<dbReference type="AlphaFoldDB" id="A0A6N8FVX1"/>
<dbReference type="Proteomes" id="UP000441797">
    <property type="component" value="Unassembled WGS sequence"/>
</dbReference>
<proteinExistence type="predicted"/>
<name>A0A6N8FVX1_9CHRO</name>
<keyword evidence="1" id="KW-0472">Membrane</keyword>
<comment type="caution">
    <text evidence="2">The sequence shown here is derived from an EMBL/GenBank/DDBJ whole genome shotgun (WGS) entry which is preliminary data.</text>
</comment>
<keyword evidence="3" id="KW-1185">Reference proteome</keyword>
<reference evidence="2 3" key="1">
    <citation type="journal article" date="2019" name="Front. Microbiol.">
        <title>Genomic Features for Desiccation Tolerance and Sugar Biosynthesis in the Extremophile Gloeocapsopsis sp. UTEX B3054.</title>
        <authorList>
            <person name="Urrejola C."/>
            <person name="Alcorta J."/>
            <person name="Salas L."/>
            <person name="Vasquez M."/>
            <person name="Polz M.F."/>
            <person name="Vicuna R."/>
            <person name="Diez B."/>
        </authorList>
    </citation>
    <scope>NUCLEOTIDE SEQUENCE [LARGE SCALE GENOMIC DNA]</scope>
    <source>
        <strain evidence="2 3">1H9</strain>
    </source>
</reference>
<keyword evidence="1" id="KW-0812">Transmembrane</keyword>
<accession>A0A6N8FVX1</accession>
<dbReference type="PANTHER" id="PTHR36049:SF3">
    <property type="match status" value="1"/>
</dbReference>
<sequence length="68" mass="7668">MFDGFWQNVSRYPRYFITIILGVFLNAFAPLAPLFQRPVTAIAVIGVFIGMIVFVTFTLRAMLGIDPI</sequence>
<evidence type="ECO:0000313" key="3">
    <source>
        <dbReference type="Proteomes" id="UP000441797"/>
    </source>
</evidence>
<evidence type="ECO:0008006" key="4">
    <source>
        <dbReference type="Google" id="ProtNLM"/>
    </source>
</evidence>
<dbReference type="RefSeq" id="WP_105218823.1">
    <property type="nucleotide sequence ID" value="NZ_CAWNSU010000012.1"/>
</dbReference>
<dbReference type="InterPro" id="IPR008470">
    <property type="entry name" value="Uncharacterised_Ycf33"/>
</dbReference>